<keyword evidence="3" id="KW-1185">Reference proteome</keyword>
<dbReference type="Proteomes" id="UP000722336">
    <property type="component" value="Unassembled WGS sequence"/>
</dbReference>
<protein>
    <submittedName>
        <fullName evidence="2">Universal stress protein</fullName>
    </submittedName>
</protein>
<dbReference type="CDD" id="cd00293">
    <property type="entry name" value="USP-like"/>
    <property type="match status" value="1"/>
</dbReference>
<dbReference type="EMBL" id="JAGSPA010000002">
    <property type="protein sequence ID" value="MBV7256305.1"/>
    <property type="molecule type" value="Genomic_DNA"/>
</dbReference>
<evidence type="ECO:0000313" key="2">
    <source>
        <dbReference type="EMBL" id="MBV7256305.1"/>
    </source>
</evidence>
<gene>
    <name evidence="2" type="ORF">KCG44_05840</name>
</gene>
<organism evidence="2 3">
    <name type="scientific">Pacificimonas pallii</name>
    <dbReference type="NCBI Taxonomy" id="2827236"/>
    <lineage>
        <taxon>Bacteria</taxon>
        <taxon>Pseudomonadati</taxon>
        <taxon>Pseudomonadota</taxon>
        <taxon>Alphaproteobacteria</taxon>
        <taxon>Sphingomonadales</taxon>
        <taxon>Sphingosinicellaceae</taxon>
        <taxon>Pacificimonas</taxon>
    </lineage>
</organism>
<accession>A0ABS6SDH5</accession>
<dbReference type="InterPro" id="IPR006016">
    <property type="entry name" value="UspA"/>
</dbReference>
<sequence length="184" mass="19168">MSEEERPRAPNHSGPGYLLVVDDSEESARALRYAAGRAKSINGSMTLLHVIAPPEFLQWGGVQEMIAEEAQEEAESVLARAADEVIALSGIRPSLLIRKGKLTDEVTEALAADPGLSALVLGAAAKGAPGTLVQYFSGERAGALPAVIIIVPGALDIAAIDRLTGNVAADDVPDYNRGQDDAQG</sequence>
<dbReference type="RefSeq" id="WP_218444892.1">
    <property type="nucleotide sequence ID" value="NZ_JAGSPA010000002.1"/>
</dbReference>
<proteinExistence type="predicted"/>
<reference evidence="2 3" key="1">
    <citation type="submission" date="2021-04" db="EMBL/GenBank/DDBJ databases">
        <authorList>
            <person name="Pira H."/>
            <person name="Risdian C."/>
            <person name="Wink J."/>
        </authorList>
    </citation>
    <scope>NUCLEOTIDE SEQUENCE [LARGE SCALE GENOMIC DNA]</scope>
    <source>
        <strain evidence="2 3">WHA3</strain>
    </source>
</reference>
<evidence type="ECO:0000259" key="1">
    <source>
        <dbReference type="Pfam" id="PF00582"/>
    </source>
</evidence>
<comment type="caution">
    <text evidence="2">The sequence shown here is derived from an EMBL/GenBank/DDBJ whole genome shotgun (WGS) entry which is preliminary data.</text>
</comment>
<dbReference type="Pfam" id="PF00582">
    <property type="entry name" value="Usp"/>
    <property type="match status" value="1"/>
</dbReference>
<feature type="domain" description="UspA" evidence="1">
    <location>
        <begin position="18"/>
        <end position="130"/>
    </location>
</feature>
<evidence type="ECO:0000313" key="3">
    <source>
        <dbReference type="Proteomes" id="UP000722336"/>
    </source>
</evidence>
<name>A0ABS6SDH5_9SPHN</name>